<dbReference type="AlphaFoldDB" id="A0A381UYZ8"/>
<keyword evidence="2" id="KW-0813">Transport</keyword>
<dbReference type="GO" id="GO:0005886">
    <property type="term" value="C:plasma membrane"/>
    <property type="evidence" value="ECO:0007669"/>
    <property type="project" value="UniProtKB-SubCell"/>
</dbReference>
<keyword evidence="8 11" id="KW-1133">Transmembrane helix</keyword>
<keyword evidence="5 11" id="KW-0812">Transmembrane</keyword>
<dbReference type="EMBL" id="UINC01007446">
    <property type="protein sequence ID" value="SVA33369.1"/>
    <property type="molecule type" value="Genomic_DNA"/>
</dbReference>
<keyword evidence="4" id="KW-0349">Heme</keyword>
<dbReference type="GO" id="GO:0070069">
    <property type="term" value="C:cytochrome complex"/>
    <property type="evidence" value="ECO:0007669"/>
    <property type="project" value="InterPro"/>
</dbReference>
<dbReference type="PANTHER" id="PTHR30365">
    <property type="entry name" value="CYTOCHROME D UBIQUINOL OXIDASE"/>
    <property type="match status" value="1"/>
</dbReference>
<feature type="non-terminal residue" evidence="12">
    <location>
        <position position="236"/>
    </location>
</feature>
<gene>
    <name evidence="12" type="ORF">METZ01_LOCUS86223</name>
</gene>
<keyword evidence="7" id="KW-0249">Electron transport</keyword>
<evidence type="ECO:0000256" key="9">
    <source>
        <dbReference type="ARBA" id="ARBA00023004"/>
    </source>
</evidence>
<feature type="transmembrane region" description="Helical" evidence="11">
    <location>
        <begin position="155"/>
        <end position="174"/>
    </location>
</feature>
<dbReference type="Pfam" id="PF01654">
    <property type="entry name" value="Cyt_bd_oxida_I"/>
    <property type="match status" value="1"/>
</dbReference>
<keyword evidence="3" id="KW-1003">Cell membrane</keyword>
<protein>
    <submittedName>
        <fullName evidence="12">Uncharacterized protein</fullName>
    </submittedName>
</protein>
<accession>A0A381UYZ8</accession>
<evidence type="ECO:0000313" key="12">
    <source>
        <dbReference type="EMBL" id="SVA33369.1"/>
    </source>
</evidence>
<evidence type="ECO:0000256" key="4">
    <source>
        <dbReference type="ARBA" id="ARBA00022617"/>
    </source>
</evidence>
<evidence type="ECO:0000256" key="8">
    <source>
        <dbReference type="ARBA" id="ARBA00022989"/>
    </source>
</evidence>
<evidence type="ECO:0000256" key="5">
    <source>
        <dbReference type="ARBA" id="ARBA00022692"/>
    </source>
</evidence>
<dbReference type="GO" id="GO:0016682">
    <property type="term" value="F:oxidoreductase activity, acting on diphenols and related substances as donors, oxygen as acceptor"/>
    <property type="evidence" value="ECO:0007669"/>
    <property type="project" value="TreeGrafter"/>
</dbReference>
<dbReference type="InterPro" id="IPR002585">
    <property type="entry name" value="Cyt-d_ubiquinol_oxidase_su_1"/>
</dbReference>
<feature type="transmembrane region" description="Helical" evidence="11">
    <location>
        <begin position="69"/>
        <end position="102"/>
    </location>
</feature>
<dbReference type="GO" id="GO:0046872">
    <property type="term" value="F:metal ion binding"/>
    <property type="evidence" value="ECO:0007669"/>
    <property type="project" value="UniProtKB-KW"/>
</dbReference>
<evidence type="ECO:0000256" key="7">
    <source>
        <dbReference type="ARBA" id="ARBA00022982"/>
    </source>
</evidence>
<evidence type="ECO:0000256" key="11">
    <source>
        <dbReference type="SAM" id="Phobius"/>
    </source>
</evidence>
<evidence type="ECO:0000256" key="10">
    <source>
        <dbReference type="ARBA" id="ARBA00023136"/>
    </source>
</evidence>
<feature type="transmembrane region" description="Helical" evidence="11">
    <location>
        <begin position="186"/>
        <end position="210"/>
    </location>
</feature>
<keyword evidence="10 11" id="KW-0472">Membrane</keyword>
<evidence type="ECO:0000256" key="6">
    <source>
        <dbReference type="ARBA" id="ARBA00022723"/>
    </source>
</evidence>
<sequence>MTSWSPRVGQKELGANLLHPTAQVRRRTVKLLSTFGLLAVILHLFPEPTWAQDIATREYGNFPLVGSRIAIWIAAEVHLLFAAFVLGVPMFAVVAEAIGIFGGDDKYDKLAKEFTRLLLVAYSATAIWGAILSFLLVTLYPRLWLYLTEIFQVSMWIYVGLFFFESFTLYLYYYGWDRWKEGRAKLGHWTLGLLLNVWGTLVMVIANSWLTYMMSPPADVGPDTAPSMVQFWSAFA</sequence>
<feature type="transmembrane region" description="Helical" evidence="11">
    <location>
        <begin position="114"/>
        <end position="135"/>
    </location>
</feature>
<dbReference type="GO" id="GO:0019646">
    <property type="term" value="P:aerobic electron transport chain"/>
    <property type="evidence" value="ECO:0007669"/>
    <property type="project" value="InterPro"/>
</dbReference>
<organism evidence="12">
    <name type="scientific">marine metagenome</name>
    <dbReference type="NCBI Taxonomy" id="408172"/>
    <lineage>
        <taxon>unclassified sequences</taxon>
        <taxon>metagenomes</taxon>
        <taxon>ecological metagenomes</taxon>
    </lineage>
</organism>
<evidence type="ECO:0000256" key="1">
    <source>
        <dbReference type="ARBA" id="ARBA00004651"/>
    </source>
</evidence>
<proteinExistence type="predicted"/>
<comment type="subcellular location">
    <subcellularLocation>
        <location evidence="1">Cell membrane</location>
        <topology evidence="1">Multi-pass membrane protein</topology>
    </subcellularLocation>
</comment>
<evidence type="ECO:0000256" key="3">
    <source>
        <dbReference type="ARBA" id="ARBA00022475"/>
    </source>
</evidence>
<name>A0A381UYZ8_9ZZZZ</name>
<feature type="transmembrane region" description="Helical" evidence="11">
    <location>
        <begin position="28"/>
        <end position="45"/>
    </location>
</feature>
<dbReference type="GO" id="GO:0020037">
    <property type="term" value="F:heme binding"/>
    <property type="evidence" value="ECO:0007669"/>
    <property type="project" value="TreeGrafter"/>
</dbReference>
<reference evidence="12" key="1">
    <citation type="submission" date="2018-05" db="EMBL/GenBank/DDBJ databases">
        <authorList>
            <person name="Lanie J.A."/>
            <person name="Ng W.-L."/>
            <person name="Kazmierczak K.M."/>
            <person name="Andrzejewski T.M."/>
            <person name="Davidsen T.M."/>
            <person name="Wayne K.J."/>
            <person name="Tettelin H."/>
            <person name="Glass J.I."/>
            <person name="Rusch D."/>
            <person name="Podicherti R."/>
            <person name="Tsui H.-C.T."/>
            <person name="Winkler M.E."/>
        </authorList>
    </citation>
    <scope>NUCLEOTIDE SEQUENCE</scope>
</reference>
<evidence type="ECO:0000256" key="2">
    <source>
        <dbReference type="ARBA" id="ARBA00022448"/>
    </source>
</evidence>
<keyword evidence="6" id="KW-0479">Metal-binding</keyword>
<dbReference type="GO" id="GO:0009055">
    <property type="term" value="F:electron transfer activity"/>
    <property type="evidence" value="ECO:0007669"/>
    <property type="project" value="InterPro"/>
</dbReference>
<keyword evidence="9" id="KW-0408">Iron</keyword>
<dbReference type="PANTHER" id="PTHR30365:SF14">
    <property type="entry name" value="CYTOCHROME BD MENAQUINOL OXIDASE SUBUNIT I-RELATED"/>
    <property type="match status" value="1"/>
</dbReference>